<accession>A0A2X2K3V0</accession>
<proteinExistence type="predicted"/>
<dbReference type="EMBL" id="UAUX01000009">
    <property type="protein sequence ID" value="SPZ98921.1"/>
    <property type="molecule type" value="Genomic_DNA"/>
</dbReference>
<name>A0A2X2K3V0_STAAU</name>
<sequence length="69" mass="7939">MIYIVSTQTLLKKLALLKGHEINVCTMQDIVQAFEMDLSTSWGKNSIEMDDLINRWGNNNDKNETSNTY</sequence>
<evidence type="ECO:0000313" key="1">
    <source>
        <dbReference type="EMBL" id="SPZ98921.1"/>
    </source>
</evidence>
<reference evidence="1 2" key="1">
    <citation type="submission" date="2018-06" db="EMBL/GenBank/DDBJ databases">
        <authorList>
            <consortium name="Pathogen Informatics"/>
            <person name="Doyle S."/>
        </authorList>
    </citation>
    <scope>NUCLEOTIDE SEQUENCE [LARGE SCALE GENOMIC DNA]</scope>
    <source>
        <strain evidence="1 2">NCTC7878</strain>
    </source>
</reference>
<dbReference type="AlphaFoldDB" id="A0A2X2K3V0"/>
<gene>
    <name evidence="1" type="ORF">NCTC7878_02324</name>
</gene>
<dbReference type="Proteomes" id="UP000249913">
    <property type="component" value="Unassembled WGS sequence"/>
</dbReference>
<protein>
    <submittedName>
        <fullName evidence="1">Ribitol-5-phosphate 2-dehydrogenase</fullName>
        <ecNumber evidence="1">1.1.1.137</ecNumber>
    </submittedName>
</protein>
<dbReference type="EC" id="1.1.1.137" evidence="1"/>
<organism evidence="1 2">
    <name type="scientific">Staphylococcus aureus</name>
    <dbReference type="NCBI Taxonomy" id="1280"/>
    <lineage>
        <taxon>Bacteria</taxon>
        <taxon>Bacillati</taxon>
        <taxon>Bacillota</taxon>
        <taxon>Bacilli</taxon>
        <taxon>Bacillales</taxon>
        <taxon>Staphylococcaceae</taxon>
        <taxon>Staphylococcus</taxon>
    </lineage>
</organism>
<dbReference type="GO" id="GO:0050256">
    <property type="term" value="F:ribitol-5-phosphate 2-dehydrogenase [NAD(P)+] activity"/>
    <property type="evidence" value="ECO:0007669"/>
    <property type="project" value="UniProtKB-EC"/>
</dbReference>
<keyword evidence="1" id="KW-0560">Oxidoreductase</keyword>
<evidence type="ECO:0000313" key="2">
    <source>
        <dbReference type="Proteomes" id="UP000249913"/>
    </source>
</evidence>